<dbReference type="EMBL" id="KE145354">
    <property type="protein sequence ID" value="EPE35546.1"/>
    <property type="molecule type" value="Genomic_DNA"/>
</dbReference>
<gene>
    <name evidence="1" type="ORF">GLAREA_11245</name>
</gene>
<dbReference type="Proteomes" id="UP000016922">
    <property type="component" value="Unassembled WGS sequence"/>
</dbReference>
<name>S3DUA6_GLAL2</name>
<dbReference type="HOGENOM" id="CLU_1555397_0_0_1"/>
<dbReference type="RefSeq" id="XP_008077625.1">
    <property type="nucleotide sequence ID" value="XM_008079434.1"/>
</dbReference>
<evidence type="ECO:0000313" key="2">
    <source>
        <dbReference type="Proteomes" id="UP000016922"/>
    </source>
</evidence>
<dbReference type="AlphaFoldDB" id="S3DUA6"/>
<accession>S3DUA6</accession>
<proteinExistence type="predicted"/>
<reference evidence="1 2" key="1">
    <citation type="journal article" date="2013" name="BMC Genomics">
        <title>Genomics-driven discovery of the pneumocandin biosynthetic gene cluster in the fungus Glarea lozoyensis.</title>
        <authorList>
            <person name="Chen L."/>
            <person name="Yue Q."/>
            <person name="Zhang X."/>
            <person name="Xiang M."/>
            <person name="Wang C."/>
            <person name="Li S."/>
            <person name="Che Y."/>
            <person name="Ortiz-Lopez F.J."/>
            <person name="Bills G.F."/>
            <person name="Liu X."/>
            <person name="An Z."/>
        </authorList>
    </citation>
    <scope>NUCLEOTIDE SEQUENCE [LARGE SCALE GENOMIC DNA]</scope>
    <source>
        <strain evidence="2">ATCC 20868 / MF5171</strain>
    </source>
</reference>
<dbReference type="KEGG" id="glz:GLAREA_11245"/>
<protein>
    <submittedName>
        <fullName evidence="1">Uncharacterized protein</fullName>
    </submittedName>
</protein>
<sequence length="172" mass="19617">MLSGLWTLMVDLERVSVVYKAPSTHGAPNGSSPRFINDPQCGSEGFTTFLGRQLLSIILYNNNNNSNYIVLHHDYILSKYTCYFTRYVRTNSCWGRNHKQKLEASEEQARFGGCIPWLVAPSLSQNQHSHISQLLAHYCLFTRDKRTLVRDPETCYDIPLKADGVSNQDNDN</sequence>
<evidence type="ECO:0000313" key="1">
    <source>
        <dbReference type="EMBL" id="EPE35546.1"/>
    </source>
</evidence>
<keyword evidence="2" id="KW-1185">Reference proteome</keyword>
<dbReference type="GeneID" id="19470287"/>
<organism evidence="1 2">
    <name type="scientific">Glarea lozoyensis (strain ATCC 20868 / MF5171)</name>
    <dbReference type="NCBI Taxonomy" id="1116229"/>
    <lineage>
        <taxon>Eukaryota</taxon>
        <taxon>Fungi</taxon>
        <taxon>Dikarya</taxon>
        <taxon>Ascomycota</taxon>
        <taxon>Pezizomycotina</taxon>
        <taxon>Leotiomycetes</taxon>
        <taxon>Helotiales</taxon>
        <taxon>Helotiaceae</taxon>
        <taxon>Glarea</taxon>
    </lineage>
</organism>